<evidence type="ECO:0000256" key="11">
    <source>
        <dbReference type="ARBA" id="ARBA00023004"/>
    </source>
</evidence>
<evidence type="ECO:0000313" key="15">
    <source>
        <dbReference type="Proteomes" id="UP001153636"/>
    </source>
</evidence>
<comment type="cofactor">
    <cofactor evidence="1">
        <name>heme</name>
        <dbReference type="ChEBI" id="CHEBI:30413"/>
    </cofactor>
</comment>
<evidence type="ECO:0000256" key="9">
    <source>
        <dbReference type="ARBA" id="ARBA00022848"/>
    </source>
</evidence>
<keyword evidence="12" id="KW-0503">Monooxygenase</keyword>
<protein>
    <recommendedName>
        <fullName evidence="16">Cytochrome P450</fullName>
    </recommendedName>
</protein>
<evidence type="ECO:0000256" key="7">
    <source>
        <dbReference type="ARBA" id="ARBA00022723"/>
    </source>
</evidence>
<dbReference type="InterPro" id="IPR050196">
    <property type="entry name" value="Cytochrome_P450_Monoox"/>
</dbReference>
<keyword evidence="9" id="KW-0492">Microsome</keyword>
<dbReference type="InterPro" id="IPR036396">
    <property type="entry name" value="Cyt_P450_sf"/>
</dbReference>
<gene>
    <name evidence="14" type="ORF">PSYICH_LOCUS2249</name>
</gene>
<evidence type="ECO:0000256" key="12">
    <source>
        <dbReference type="ARBA" id="ARBA00023033"/>
    </source>
</evidence>
<evidence type="ECO:0000313" key="14">
    <source>
        <dbReference type="EMBL" id="CAH1100873.1"/>
    </source>
</evidence>
<evidence type="ECO:0000256" key="13">
    <source>
        <dbReference type="ARBA" id="ARBA00023136"/>
    </source>
</evidence>
<keyword evidence="10" id="KW-0560">Oxidoreductase</keyword>
<keyword evidence="11" id="KW-0408">Iron</keyword>
<keyword evidence="13" id="KW-0472">Membrane</keyword>
<dbReference type="GO" id="GO:0004497">
    <property type="term" value="F:monooxygenase activity"/>
    <property type="evidence" value="ECO:0007669"/>
    <property type="project" value="UniProtKB-KW"/>
</dbReference>
<keyword evidence="6" id="KW-0349">Heme</keyword>
<evidence type="ECO:0000256" key="4">
    <source>
        <dbReference type="ARBA" id="ARBA00004406"/>
    </source>
</evidence>
<dbReference type="SUPFAM" id="SSF48264">
    <property type="entry name" value="Cytochrome P450"/>
    <property type="match status" value="1"/>
</dbReference>
<evidence type="ECO:0000256" key="5">
    <source>
        <dbReference type="ARBA" id="ARBA00010617"/>
    </source>
</evidence>
<dbReference type="GO" id="GO:0016705">
    <property type="term" value="F:oxidoreductase activity, acting on paired donors, with incorporation or reduction of molecular oxygen"/>
    <property type="evidence" value="ECO:0007669"/>
    <property type="project" value="InterPro"/>
</dbReference>
<name>A0A9P0CIU2_9CUCU</name>
<proteinExistence type="inferred from homology"/>
<evidence type="ECO:0000256" key="2">
    <source>
        <dbReference type="ARBA" id="ARBA00003690"/>
    </source>
</evidence>
<comment type="function">
    <text evidence="2">May be involved in the metabolism of insect hormones and in the breakdown of synthetic insecticides.</text>
</comment>
<evidence type="ECO:0000256" key="10">
    <source>
        <dbReference type="ARBA" id="ARBA00023002"/>
    </source>
</evidence>
<keyword evidence="7" id="KW-0479">Metal-binding</keyword>
<accession>A0A9P0CIU2</accession>
<dbReference type="GO" id="GO:0005789">
    <property type="term" value="C:endoplasmic reticulum membrane"/>
    <property type="evidence" value="ECO:0007669"/>
    <property type="project" value="UniProtKB-SubCell"/>
</dbReference>
<evidence type="ECO:0000256" key="3">
    <source>
        <dbReference type="ARBA" id="ARBA00004174"/>
    </source>
</evidence>
<organism evidence="14 15">
    <name type="scientific">Psylliodes chrysocephalus</name>
    <dbReference type="NCBI Taxonomy" id="3402493"/>
    <lineage>
        <taxon>Eukaryota</taxon>
        <taxon>Metazoa</taxon>
        <taxon>Ecdysozoa</taxon>
        <taxon>Arthropoda</taxon>
        <taxon>Hexapoda</taxon>
        <taxon>Insecta</taxon>
        <taxon>Pterygota</taxon>
        <taxon>Neoptera</taxon>
        <taxon>Endopterygota</taxon>
        <taxon>Coleoptera</taxon>
        <taxon>Polyphaga</taxon>
        <taxon>Cucujiformia</taxon>
        <taxon>Chrysomeloidea</taxon>
        <taxon>Chrysomelidae</taxon>
        <taxon>Galerucinae</taxon>
        <taxon>Alticini</taxon>
        <taxon>Psylliodes</taxon>
    </lineage>
</organism>
<dbReference type="PANTHER" id="PTHR24291:SF189">
    <property type="entry name" value="CYTOCHROME P450 4C3-RELATED"/>
    <property type="match status" value="1"/>
</dbReference>
<keyword evidence="15" id="KW-1185">Reference proteome</keyword>
<dbReference type="PANTHER" id="PTHR24291">
    <property type="entry name" value="CYTOCHROME P450 FAMILY 4"/>
    <property type="match status" value="1"/>
</dbReference>
<evidence type="ECO:0000256" key="1">
    <source>
        <dbReference type="ARBA" id="ARBA00001971"/>
    </source>
</evidence>
<dbReference type="EMBL" id="OV651822">
    <property type="protein sequence ID" value="CAH1100873.1"/>
    <property type="molecule type" value="Genomic_DNA"/>
</dbReference>
<sequence>MHNNKSFIYSFLHGWLGTGLLTSNGDKWHRRRKLLTPAFHFNILQPFVDIFNKETDNLVEDLLQSCNEEYIDVVKPITEFTLFSIGETSLGVNLKEKDSISYKQAIHKYGQLIPDRVVNPLLYSDFIYSKTKYHKQMKNVINILHDFSTNIIKERKEQKNTIEKSGISYSERKRLALLDLLLDKGLEDEEIREEIDTFIFEGHDTTSMALCYALVTLANEQKYQVGESYYLLIKTK</sequence>
<dbReference type="InterPro" id="IPR001128">
    <property type="entry name" value="Cyt_P450"/>
</dbReference>
<dbReference type="Proteomes" id="UP001153636">
    <property type="component" value="Chromosome 10"/>
</dbReference>
<keyword evidence="8" id="KW-0256">Endoplasmic reticulum</keyword>
<reference evidence="14" key="1">
    <citation type="submission" date="2022-01" db="EMBL/GenBank/DDBJ databases">
        <authorList>
            <person name="King R."/>
        </authorList>
    </citation>
    <scope>NUCLEOTIDE SEQUENCE</scope>
</reference>
<dbReference type="GO" id="GO:0005506">
    <property type="term" value="F:iron ion binding"/>
    <property type="evidence" value="ECO:0007669"/>
    <property type="project" value="InterPro"/>
</dbReference>
<dbReference type="AlphaFoldDB" id="A0A9P0CIU2"/>
<dbReference type="Pfam" id="PF00067">
    <property type="entry name" value="p450"/>
    <property type="match status" value="1"/>
</dbReference>
<dbReference type="Gene3D" id="1.10.630.10">
    <property type="entry name" value="Cytochrome P450"/>
    <property type="match status" value="1"/>
</dbReference>
<evidence type="ECO:0000256" key="8">
    <source>
        <dbReference type="ARBA" id="ARBA00022824"/>
    </source>
</evidence>
<dbReference type="GO" id="GO:0020037">
    <property type="term" value="F:heme binding"/>
    <property type="evidence" value="ECO:0007669"/>
    <property type="project" value="InterPro"/>
</dbReference>
<dbReference type="OrthoDB" id="6755662at2759"/>
<comment type="subcellular location">
    <subcellularLocation>
        <location evidence="4">Endoplasmic reticulum membrane</location>
        <topology evidence="4">Peripheral membrane protein</topology>
    </subcellularLocation>
    <subcellularLocation>
        <location evidence="3">Microsome membrane</location>
        <topology evidence="3">Peripheral membrane protein</topology>
    </subcellularLocation>
</comment>
<evidence type="ECO:0008006" key="16">
    <source>
        <dbReference type="Google" id="ProtNLM"/>
    </source>
</evidence>
<comment type="similarity">
    <text evidence="5">Belongs to the cytochrome P450 family.</text>
</comment>
<evidence type="ECO:0000256" key="6">
    <source>
        <dbReference type="ARBA" id="ARBA00022617"/>
    </source>
</evidence>